<sequence>MSRYAGKLGELHTAYARLVGLWPADKLRPTHCYKRVLGQHMDAQFDRMAAIQGAALGRELERVQQEIAVLQKLVANKYRTQHRLSAAITDPASHRGYYTKLLGSIDKAVASGKQLSLR</sequence>
<dbReference type="Pfam" id="PF20180">
    <property type="entry name" value="UQCC2_CBP6"/>
    <property type="match status" value="1"/>
</dbReference>
<name>A0A9W7Y8K2_9FUNG</name>
<protein>
    <submittedName>
        <fullName evidence="1">Uncharacterized protein</fullName>
    </submittedName>
</protein>
<dbReference type="EMBL" id="JANBOI010001024">
    <property type="protein sequence ID" value="KAJ1727661.1"/>
    <property type="molecule type" value="Genomic_DNA"/>
</dbReference>
<proteinExistence type="predicted"/>
<dbReference type="AlphaFoldDB" id="A0A9W7Y8K2"/>
<evidence type="ECO:0000313" key="2">
    <source>
        <dbReference type="Proteomes" id="UP001143981"/>
    </source>
</evidence>
<dbReference type="OrthoDB" id="2107880at2759"/>
<reference evidence="1" key="1">
    <citation type="submission" date="2022-07" db="EMBL/GenBank/DDBJ databases">
        <title>Phylogenomic reconstructions and comparative analyses of Kickxellomycotina fungi.</title>
        <authorList>
            <person name="Reynolds N.K."/>
            <person name="Stajich J.E."/>
            <person name="Barry K."/>
            <person name="Grigoriev I.V."/>
            <person name="Crous P."/>
            <person name="Smith M.E."/>
        </authorList>
    </citation>
    <scope>NUCLEOTIDE SEQUENCE</scope>
    <source>
        <strain evidence="1">BCRC 34381</strain>
    </source>
</reference>
<gene>
    <name evidence="1" type="ORF">LPJ61_004459</name>
</gene>
<dbReference type="GO" id="GO:0034551">
    <property type="term" value="P:mitochondrial respiratory chain complex III assembly"/>
    <property type="evidence" value="ECO:0007669"/>
    <property type="project" value="TreeGrafter"/>
</dbReference>
<dbReference type="Proteomes" id="UP001143981">
    <property type="component" value="Unassembled WGS sequence"/>
</dbReference>
<dbReference type="PANTHER" id="PTHR28250:SF1">
    <property type="entry name" value="CYTOCHROME B PRE-MRNA-PROCESSING PROTEIN 6"/>
    <property type="match status" value="1"/>
</dbReference>
<dbReference type="PANTHER" id="PTHR28250">
    <property type="entry name" value="CYTOCHROME B PRE-MRNA-PROCESSING PROTEIN 6"/>
    <property type="match status" value="1"/>
</dbReference>
<organism evidence="1 2">
    <name type="scientific">Coemansia biformis</name>
    <dbReference type="NCBI Taxonomy" id="1286918"/>
    <lineage>
        <taxon>Eukaryota</taxon>
        <taxon>Fungi</taxon>
        <taxon>Fungi incertae sedis</taxon>
        <taxon>Zoopagomycota</taxon>
        <taxon>Kickxellomycotina</taxon>
        <taxon>Kickxellomycetes</taxon>
        <taxon>Kickxellales</taxon>
        <taxon>Kickxellaceae</taxon>
        <taxon>Coemansia</taxon>
    </lineage>
</organism>
<comment type="caution">
    <text evidence="1">The sequence shown here is derived from an EMBL/GenBank/DDBJ whole genome shotgun (WGS) entry which is preliminary data.</text>
</comment>
<keyword evidence="2" id="KW-1185">Reference proteome</keyword>
<accession>A0A9W7Y8K2</accession>
<dbReference type="GO" id="GO:0061671">
    <property type="term" value="C:Cbp3p-Cbp6 complex"/>
    <property type="evidence" value="ECO:0007669"/>
    <property type="project" value="InterPro"/>
</dbReference>
<evidence type="ECO:0000313" key="1">
    <source>
        <dbReference type="EMBL" id="KAJ1727661.1"/>
    </source>
</evidence>
<dbReference type="GO" id="GO:0043022">
    <property type="term" value="F:ribosome binding"/>
    <property type="evidence" value="ECO:0007669"/>
    <property type="project" value="InterPro"/>
</dbReference>
<dbReference type="InterPro" id="IPR037653">
    <property type="entry name" value="Cbp6"/>
</dbReference>
<feature type="non-terminal residue" evidence="1">
    <location>
        <position position="118"/>
    </location>
</feature>